<evidence type="ECO:0000313" key="2">
    <source>
        <dbReference type="Proteomes" id="UP000267081"/>
    </source>
</evidence>
<dbReference type="EMBL" id="RSEC01000006">
    <property type="protein sequence ID" value="RSD26363.1"/>
    <property type="molecule type" value="Genomic_DNA"/>
</dbReference>
<name>A0A427TPT1_9PSEU</name>
<comment type="caution">
    <text evidence="1">The sequence shown here is derived from an EMBL/GenBank/DDBJ whole genome shotgun (WGS) entry which is preliminary data.</text>
</comment>
<reference evidence="1 2" key="1">
    <citation type="submission" date="2018-12" db="EMBL/GenBank/DDBJ databases">
        <title>Amycolatopsis eburnea sp. nov. actinomycete associate with arbuscular mycorrhiza fungal spore.</title>
        <authorList>
            <person name="Lumyong S."/>
            <person name="Chaiya L."/>
        </authorList>
    </citation>
    <scope>NUCLEOTIDE SEQUENCE [LARGE SCALE GENOMIC DNA]</scope>
    <source>
        <strain evidence="1 2">GLM-1</strain>
    </source>
</reference>
<proteinExistence type="predicted"/>
<sequence>MPRFDQTTAKIEFSEPATVAELIEALEDLRAKAGPDATPRVAGFLEFDLNGPRVRAISVDLPTARERTR</sequence>
<organism evidence="1 2">
    <name type="scientific">Amycolatopsis eburnea</name>
    <dbReference type="NCBI Taxonomy" id="2267691"/>
    <lineage>
        <taxon>Bacteria</taxon>
        <taxon>Bacillati</taxon>
        <taxon>Actinomycetota</taxon>
        <taxon>Actinomycetes</taxon>
        <taxon>Pseudonocardiales</taxon>
        <taxon>Pseudonocardiaceae</taxon>
        <taxon>Amycolatopsis</taxon>
    </lineage>
</organism>
<evidence type="ECO:0000313" key="1">
    <source>
        <dbReference type="EMBL" id="RSD26363.1"/>
    </source>
</evidence>
<accession>A0A427TPT1</accession>
<gene>
    <name evidence="1" type="ORF">EIY87_00430</name>
</gene>
<dbReference type="RefSeq" id="WP_125305620.1">
    <property type="nucleotide sequence ID" value="NZ_RSEC01000006.1"/>
</dbReference>
<dbReference type="AlphaFoldDB" id="A0A427TPT1"/>
<dbReference type="Proteomes" id="UP000267081">
    <property type="component" value="Unassembled WGS sequence"/>
</dbReference>
<protein>
    <submittedName>
        <fullName evidence="1">Uncharacterized protein</fullName>
    </submittedName>
</protein>
<keyword evidence="2" id="KW-1185">Reference proteome</keyword>